<proteinExistence type="predicted"/>
<dbReference type="Proteomes" id="UP000449710">
    <property type="component" value="Unassembled WGS sequence"/>
</dbReference>
<dbReference type="SUPFAM" id="SSF82549">
    <property type="entry name" value="DAK1/DegV-like"/>
    <property type="match status" value="1"/>
</dbReference>
<dbReference type="SUPFAM" id="SSF101473">
    <property type="entry name" value="DhaL-like"/>
    <property type="match status" value="1"/>
</dbReference>
<dbReference type="SMART" id="SM01120">
    <property type="entry name" value="Dak2"/>
    <property type="match status" value="1"/>
</dbReference>
<feature type="domain" description="DhaL" evidence="2">
    <location>
        <begin position="11"/>
        <end position="201"/>
    </location>
</feature>
<dbReference type="InterPro" id="IPR050270">
    <property type="entry name" value="DegV_domain_contain"/>
</dbReference>
<dbReference type="GO" id="GO:0004371">
    <property type="term" value="F:glycerone kinase activity"/>
    <property type="evidence" value="ECO:0007669"/>
    <property type="project" value="InterPro"/>
</dbReference>
<dbReference type="InterPro" id="IPR004007">
    <property type="entry name" value="DhaL_dom"/>
</dbReference>
<dbReference type="InterPro" id="IPR036117">
    <property type="entry name" value="DhaL_dom_sf"/>
</dbReference>
<sequence length="595" mass="66300">MTMKQNYLNGKDFFNIFRHGAMEVINNKDHLNKINVFPVADGDTGNNLAMTLNSVIDYTQVVDSFYETSKSMAEASIYGARGNSGVIFAQYISGIASGSEGKDRISLKDFIEVTRKASEGIYESLVHPVEGTMLTVMKQWSLYLSEHKDKYQNVEEMFLNSIDEAKSLLAKTPEQLEVLRKHNVVDSGAKGFVYYLEGIIKFIRGETIEVSGDFQGAGVLAQGYDRNHENTEFRYCTETLIKGRVDKDELKEALGAYGDSIIVAGSATLKHVHLHTNKVEAVFKLLSKYGVIDRPKIEDMRVQEKLKDKTSKIAVLTDSIGDFPKSYLDQYDVHLLPVNIFVGENQYLDKMTVDPEDFYETIKHSEVYPNSGQPNDIQVKHKIDFLKEHYESIICIMVSSKLSGTYESVEKYGKKLKEEGYPIEVIDSKLNSGGQGLLVTRVAEMVAAGASKEEVLEAIDTIIPETEIYVALNTFANSLKSGRVPKVVGKIGVFFKLRPIISLDKEGKGTAFSIALSKKMLMNKIKNMLEKKNKEKPITEYAVVYSKDEQGAEAFAKELQKIIGKPPKYITEVSSVTALHVGEGAVAVGFIREGA</sequence>
<dbReference type="AlphaFoldDB" id="A0AA43XMU7"/>
<comment type="caution">
    <text evidence="3">The sequence shown here is derived from an EMBL/GenBank/DDBJ whole genome shotgun (WGS) entry which is preliminary data.</text>
</comment>
<dbReference type="Pfam" id="PF02645">
    <property type="entry name" value="DegV"/>
    <property type="match status" value="1"/>
</dbReference>
<dbReference type="SMART" id="SM01121">
    <property type="entry name" value="Dak1_2"/>
    <property type="match status" value="1"/>
</dbReference>
<dbReference type="InterPro" id="IPR048394">
    <property type="entry name" value="FakA-like_M"/>
</dbReference>
<dbReference type="PROSITE" id="PS51480">
    <property type="entry name" value="DHAL"/>
    <property type="match status" value="1"/>
</dbReference>
<dbReference type="InterPro" id="IPR043168">
    <property type="entry name" value="DegV_C"/>
</dbReference>
<evidence type="ECO:0000256" key="1">
    <source>
        <dbReference type="ARBA" id="ARBA00023121"/>
    </source>
</evidence>
<evidence type="ECO:0000259" key="2">
    <source>
        <dbReference type="PROSITE" id="PS51480"/>
    </source>
</evidence>
<gene>
    <name evidence="3" type="ORF">ISALK_13310</name>
</gene>
<dbReference type="InterPro" id="IPR033470">
    <property type="entry name" value="FakA-like_C"/>
</dbReference>
<dbReference type="PANTHER" id="PTHR33434:SF2">
    <property type="entry name" value="FATTY ACID-BINDING PROTEIN TM_1468"/>
    <property type="match status" value="1"/>
</dbReference>
<protein>
    <submittedName>
        <fullName evidence="3">DegV family EDD domain-containing protein</fullName>
    </submittedName>
</protein>
<dbReference type="PROSITE" id="PS51482">
    <property type="entry name" value="DEGV"/>
    <property type="match status" value="1"/>
</dbReference>
<evidence type="ECO:0000313" key="3">
    <source>
        <dbReference type="EMBL" id="NBG89467.1"/>
    </source>
</evidence>
<accession>A0AA43XMU7</accession>
<dbReference type="GO" id="GO:0008289">
    <property type="term" value="F:lipid binding"/>
    <property type="evidence" value="ECO:0007669"/>
    <property type="project" value="UniProtKB-KW"/>
</dbReference>
<dbReference type="Gene3D" id="3.40.50.10170">
    <property type="match status" value="1"/>
</dbReference>
<name>A0AA43XMU7_9CLOT</name>
<dbReference type="InterPro" id="IPR003797">
    <property type="entry name" value="DegV"/>
</dbReference>
<reference evidence="3 4" key="1">
    <citation type="submission" date="2019-04" db="EMBL/GenBank/DDBJ databases">
        <title>Isachenkonia alkalipeptolytica gen. nov. sp. nov. a new anaerobic, alkiliphilic organothrophic bacterium capable to reduce synthesized ferrihydrite isolated from a soda lake.</title>
        <authorList>
            <person name="Toshchakov S.V."/>
            <person name="Zavarzina D.G."/>
            <person name="Zhilina T.N."/>
            <person name="Kostrikina N.A."/>
            <person name="Kublanov I.V."/>
        </authorList>
    </citation>
    <scope>NUCLEOTIDE SEQUENCE [LARGE SCALE GENOMIC DNA]</scope>
    <source>
        <strain evidence="3 4">Z-1701</strain>
    </source>
</reference>
<dbReference type="PANTHER" id="PTHR33434">
    <property type="entry name" value="DEGV DOMAIN-CONTAINING PROTEIN DR_1986-RELATED"/>
    <property type="match status" value="1"/>
</dbReference>
<keyword evidence="1" id="KW-0446">Lipid-binding</keyword>
<dbReference type="EMBL" id="SUMG01000026">
    <property type="protein sequence ID" value="NBG89467.1"/>
    <property type="molecule type" value="Genomic_DNA"/>
</dbReference>
<keyword evidence="4" id="KW-1185">Reference proteome</keyword>
<dbReference type="Pfam" id="PF21645">
    <property type="entry name" value="FakA-like_M"/>
    <property type="match status" value="1"/>
</dbReference>
<dbReference type="Pfam" id="PF02734">
    <property type="entry name" value="Dak2"/>
    <property type="match status" value="1"/>
</dbReference>
<dbReference type="Gene3D" id="1.25.40.340">
    <property type="match status" value="1"/>
</dbReference>
<dbReference type="Gene3D" id="3.30.1180.10">
    <property type="match status" value="1"/>
</dbReference>
<dbReference type="GO" id="GO:0006071">
    <property type="term" value="P:glycerol metabolic process"/>
    <property type="evidence" value="ECO:0007669"/>
    <property type="project" value="InterPro"/>
</dbReference>
<organism evidence="3 4">
    <name type="scientific">Isachenkonia alkalipeptolytica</name>
    <dbReference type="NCBI Taxonomy" id="2565777"/>
    <lineage>
        <taxon>Bacteria</taxon>
        <taxon>Bacillati</taxon>
        <taxon>Bacillota</taxon>
        <taxon>Clostridia</taxon>
        <taxon>Eubacteriales</taxon>
        <taxon>Clostridiaceae</taxon>
        <taxon>Isachenkonia</taxon>
    </lineage>
</organism>
<evidence type="ECO:0000313" key="4">
    <source>
        <dbReference type="Proteomes" id="UP000449710"/>
    </source>
</evidence>
<dbReference type="NCBIfam" id="TIGR00762">
    <property type="entry name" value="DegV"/>
    <property type="match status" value="1"/>
</dbReference>